<sequence length="267" mass="30599">MKRILTIAIALCSVPLSIFAQNNEPICTVANTSFRAGESITLNIYYNVIGLYVNAGTANFKTTAEILEGKTVYHVVGTGWSNSKYDWIFKVRDRYESYFDAKDMLPYKFVRNVNEGKYKKSQVAYFYHNDEKVETESSKTFKINKCTQDVISALYNVRSLDFNSYKTGDKIPFDMYLDEEVYHMYIRYLGKEKITTQYGTFNAIKFKPLLLKGTVFKGGEKMTAWVSDDANHIPLRIESPLSVGSIKVDMMSYSGLRYPLSSLIEKD</sequence>
<name>A0A5P2GET0_9BACT</name>
<dbReference type="Pfam" id="PF11306">
    <property type="entry name" value="DUF3108"/>
    <property type="match status" value="1"/>
</dbReference>
<reference evidence="2 3" key="1">
    <citation type="submission" date="2019-09" db="EMBL/GenBank/DDBJ databases">
        <title>Complete genome sequence of Arachidicoccus sp. B3-10 isolated from apple orchard soil.</title>
        <authorList>
            <person name="Kim H.S."/>
            <person name="Han K.-I."/>
            <person name="Suh M.K."/>
            <person name="Lee K.C."/>
            <person name="Eom M.K."/>
            <person name="Kim J.-S."/>
            <person name="Kang S.W."/>
            <person name="Sin Y."/>
            <person name="Lee J.-S."/>
        </authorList>
    </citation>
    <scope>NUCLEOTIDE SEQUENCE [LARGE SCALE GENOMIC DNA]</scope>
    <source>
        <strain evidence="2 3">B3-10</strain>
    </source>
</reference>
<dbReference type="RefSeq" id="WP_131331067.1">
    <property type="nucleotide sequence ID" value="NZ_CP044016.1"/>
</dbReference>
<evidence type="ECO:0000313" key="3">
    <source>
        <dbReference type="Proteomes" id="UP000292424"/>
    </source>
</evidence>
<organism evidence="2 3">
    <name type="scientific">Rhizosphaericola mali</name>
    <dbReference type="NCBI Taxonomy" id="2545455"/>
    <lineage>
        <taxon>Bacteria</taxon>
        <taxon>Pseudomonadati</taxon>
        <taxon>Bacteroidota</taxon>
        <taxon>Chitinophagia</taxon>
        <taxon>Chitinophagales</taxon>
        <taxon>Chitinophagaceae</taxon>
        <taxon>Rhizosphaericola</taxon>
    </lineage>
</organism>
<evidence type="ECO:0000313" key="2">
    <source>
        <dbReference type="EMBL" id="QES90111.1"/>
    </source>
</evidence>
<evidence type="ECO:0000256" key="1">
    <source>
        <dbReference type="SAM" id="SignalP"/>
    </source>
</evidence>
<dbReference type="KEGG" id="arac:E0W69_016120"/>
<keyword evidence="1" id="KW-0732">Signal</keyword>
<dbReference type="InterPro" id="IPR021457">
    <property type="entry name" value="DUF3108"/>
</dbReference>
<gene>
    <name evidence="2" type="ORF">E0W69_016120</name>
</gene>
<dbReference type="Proteomes" id="UP000292424">
    <property type="component" value="Chromosome"/>
</dbReference>
<dbReference type="EMBL" id="CP044016">
    <property type="protein sequence ID" value="QES90111.1"/>
    <property type="molecule type" value="Genomic_DNA"/>
</dbReference>
<proteinExistence type="predicted"/>
<feature type="chain" id="PRO_5024326210" evidence="1">
    <location>
        <begin position="21"/>
        <end position="267"/>
    </location>
</feature>
<feature type="signal peptide" evidence="1">
    <location>
        <begin position="1"/>
        <end position="20"/>
    </location>
</feature>
<dbReference type="OrthoDB" id="9808473at2"/>
<keyword evidence="3" id="KW-1185">Reference proteome</keyword>
<dbReference type="AlphaFoldDB" id="A0A5P2GET0"/>
<accession>A0A5P2GET0</accession>
<protein>
    <submittedName>
        <fullName evidence="2">DUF3108 domain-containing protein</fullName>
    </submittedName>
</protein>